<evidence type="ECO:0000256" key="4">
    <source>
        <dbReference type="ARBA" id="ARBA00022964"/>
    </source>
</evidence>
<feature type="region of interest" description="Disordered" evidence="7">
    <location>
        <begin position="1"/>
        <end position="36"/>
    </location>
</feature>
<comment type="similarity">
    <text evidence="1">Belongs to the carotenoid oxygenase family.</text>
</comment>
<dbReference type="Gramene" id="TVU14977">
    <property type="protein sequence ID" value="TVU14977"/>
    <property type="gene ID" value="EJB05_38474"/>
</dbReference>
<dbReference type="EMBL" id="RWGY01000031">
    <property type="protein sequence ID" value="TVU14977.1"/>
    <property type="molecule type" value="Genomic_DNA"/>
</dbReference>
<evidence type="ECO:0000256" key="6">
    <source>
        <dbReference type="PIRSR" id="PIRSR604294-1"/>
    </source>
</evidence>
<dbReference type="PANTHER" id="PTHR10543:SF37">
    <property type="entry name" value="CAROTENOID CLEAVAGE DIOXYGENASE 7, CHLOROPLASTIC"/>
    <property type="match status" value="1"/>
</dbReference>
<evidence type="ECO:0000256" key="5">
    <source>
        <dbReference type="ARBA" id="ARBA00023004"/>
    </source>
</evidence>
<evidence type="ECO:0000256" key="3">
    <source>
        <dbReference type="ARBA" id="ARBA00022946"/>
    </source>
</evidence>
<dbReference type="AlphaFoldDB" id="A0A5J9TUX5"/>
<feature type="compositionally biased region" description="Basic residues" evidence="7">
    <location>
        <begin position="13"/>
        <end position="24"/>
    </location>
</feature>
<keyword evidence="9" id="KW-1185">Reference proteome</keyword>
<name>A0A5J9TUX5_9POAL</name>
<feature type="binding site" evidence="6">
    <location>
        <position position="673"/>
    </location>
    <ligand>
        <name>Fe cation</name>
        <dbReference type="ChEBI" id="CHEBI:24875"/>
        <note>catalytic</note>
    </ligand>
</feature>
<keyword evidence="3" id="KW-0809">Transit peptide</keyword>
<comment type="caution">
    <text evidence="8">The sequence shown here is derived from an EMBL/GenBank/DDBJ whole genome shotgun (WGS) entry which is preliminary data.</text>
</comment>
<dbReference type="OrthoDB" id="1069523at2759"/>
<dbReference type="PANTHER" id="PTHR10543">
    <property type="entry name" value="BETA-CAROTENE DIOXYGENASE"/>
    <property type="match status" value="1"/>
</dbReference>
<comment type="cofactor">
    <cofactor evidence="6">
        <name>Fe(2+)</name>
        <dbReference type="ChEBI" id="CHEBI:29033"/>
    </cofactor>
    <text evidence="6">Binds 1 Fe(2+) ion per subunit.</text>
</comment>
<dbReference type="GO" id="GO:1901601">
    <property type="term" value="P:strigolactone biosynthetic process"/>
    <property type="evidence" value="ECO:0007669"/>
    <property type="project" value="EnsemblPlants"/>
</dbReference>
<dbReference type="GO" id="GO:0010223">
    <property type="term" value="P:secondary shoot formation"/>
    <property type="evidence" value="ECO:0007669"/>
    <property type="project" value="EnsemblPlants"/>
</dbReference>
<evidence type="ECO:0008006" key="10">
    <source>
        <dbReference type="Google" id="ProtNLM"/>
    </source>
</evidence>
<dbReference type="GO" id="GO:0009733">
    <property type="term" value="P:response to auxin"/>
    <property type="evidence" value="ECO:0007669"/>
    <property type="project" value="EnsemblPlants"/>
</dbReference>
<dbReference type="GO" id="GO:0016121">
    <property type="term" value="P:carotene catabolic process"/>
    <property type="evidence" value="ECO:0007669"/>
    <property type="project" value="EnsemblPlants"/>
</dbReference>
<dbReference type="Pfam" id="PF03055">
    <property type="entry name" value="RPE65"/>
    <property type="match status" value="2"/>
</dbReference>
<keyword evidence="2 6" id="KW-0479">Metal-binding</keyword>
<dbReference type="GO" id="GO:0045549">
    <property type="term" value="F:9-cis-epoxycarotenoid dioxygenase activity"/>
    <property type="evidence" value="ECO:0007669"/>
    <property type="project" value="TreeGrafter"/>
</dbReference>
<sequence length="679" mass="75813">MAPHTIAASHGVVHQHHRHPRHPRVPPAPRHCGSEHRHGRGACVVVRAAAAPTTSGAAAATPTADTLSAAFWDYNLLFRSQRAECPDPVTLRVVEGAVPPDFPAGTYYLAGPGMFTDDHGSTVHPLDGHGYLRAFHFDADCAVHYSARYVETAAKREEHHRAGEEEASTWRFTHRGPFSVLQGGRRVGNVKVMKNVANTSVLRWGGRLLCLWEGGEPYELHPRTLQTLGPFDLLGLGDDETAPPPDNGEEAPRRHSARRPWLHEAGIDVAASLLRPILSGVFCVPPTTNHPPLLNAGGAPREPATAELHLDHQTDLTFVRVYRMPAKRLLAHYKIDPRTNRLLMVSCNAEDMLLPRSNFTFYEFDADFGLVQKREFVLPDHLMIHDWAFTDSHYVLLGNRIKVDIPGSLLALTGTHPMIAALTVDPSRQSTPVYLLPRSPEAEASGRDWSVPVEAPSQMWPMHVGNAFEESNDRGGLKIHVRMSGCSYQWFNFHKMFGYDWLNKKLDPSFMNIPKGRELLSRLVQVSIDLDKEGACRGCSVRRVSDQWSRPADFPVINPNFANRRNRFIYMGAASGSRRFLPYFPFDSVVKVDASDGSARLWSTEGRKFVGEPIFVPTSGESEDDGYILLVEYAVNDHRCYLLVLDARKIGERNALVAKLEVPKHLTFPMGFHGFWADE</sequence>
<evidence type="ECO:0000313" key="8">
    <source>
        <dbReference type="EMBL" id="TVU14977.1"/>
    </source>
</evidence>
<dbReference type="Proteomes" id="UP000324897">
    <property type="component" value="Unassembled WGS sequence"/>
</dbReference>
<feature type="non-terminal residue" evidence="8">
    <location>
        <position position="1"/>
    </location>
</feature>
<accession>A0A5J9TUX5</accession>
<protein>
    <recommendedName>
        <fullName evidence="10">Carotenoid cleavage dioxygenase 7</fullName>
    </recommendedName>
</protein>
<dbReference type="GO" id="GO:0009570">
    <property type="term" value="C:chloroplast stroma"/>
    <property type="evidence" value="ECO:0007669"/>
    <property type="project" value="TreeGrafter"/>
</dbReference>
<keyword evidence="4" id="KW-0223">Dioxygenase</keyword>
<feature type="region of interest" description="Disordered" evidence="7">
    <location>
        <begin position="235"/>
        <end position="257"/>
    </location>
</feature>
<keyword evidence="5 6" id="KW-0408">Iron</keyword>
<organism evidence="8 9">
    <name type="scientific">Eragrostis curvula</name>
    <name type="common">weeping love grass</name>
    <dbReference type="NCBI Taxonomy" id="38414"/>
    <lineage>
        <taxon>Eukaryota</taxon>
        <taxon>Viridiplantae</taxon>
        <taxon>Streptophyta</taxon>
        <taxon>Embryophyta</taxon>
        <taxon>Tracheophyta</taxon>
        <taxon>Spermatophyta</taxon>
        <taxon>Magnoliopsida</taxon>
        <taxon>Liliopsida</taxon>
        <taxon>Poales</taxon>
        <taxon>Poaceae</taxon>
        <taxon>PACMAD clade</taxon>
        <taxon>Chloridoideae</taxon>
        <taxon>Eragrostideae</taxon>
        <taxon>Eragrostidinae</taxon>
        <taxon>Eragrostis</taxon>
    </lineage>
</organism>
<evidence type="ECO:0000256" key="1">
    <source>
        <dbReference type="ARBA" id="ARBA00006787"/>
    </source>
</evidence>
<reference evidence="8 9" key="1">
    <citation type="journal article" date="2019" name="Sci. Rep.">
        <title>A high-quality genome of Eragrostis curvula grass provides insights into Poaceae evolution and supports new strategies to enhance forage quality.</title>
        <authorList>
            <person name="Carballo J."/>
            <person name="Santos B.A.C.M."/>
            <person name="Zappacosta D."/>
            <person name="Garbus I."/>
            <person name="Selva J.P."/>
            <person name="Gallo C.A."/>
            <person name="Diaz A."/>
            <person name="Albertini E."/>
            <person name="Caccamo M."/>
            <person name="Echenique V."/>
        </authorList>
    </citation>
    <scope>NUCLEOTIDE SEQUENCE [LARGE SCALE GENOMIC DNA]</scope>
    <source>
        <strain evidence="9">cv. Victoria</strain>
        <tissue evidence="8">Leaf</tissue>
    </source>
</reference>
<evidence type="ECO:0000256" key="2">
    <source>
        <dbReference type="ARBA" id="ARBA00022723"/>
    </source>
</evidence>
<proteinExistence type="inferred from homology"/>
<feature type="binding site" evidence="6">
    <location>
        <position position="463"/>
    </location>
    <ligand>
        <name>Fe cation</name>
        <dbReference type="ChEBI" id="CHEBI:24875"/>
        <note>catalytic</note>
    </ligand>
</feature>
<gene>
    <name evidence="8" type="ORF">EJB05_38474</name>
</gene>
<keyword evidence="4" id="KW-0560">Oxidoreductase</keyword>
<dbReference type="InterPro" id="IPR004294">
    <property type="entry name" value="Carotenoid_Oase"/>
</dbReference>
<evidence type="ECO:0000313" key="9">
    <source>
        <dbReference type="Proteomes" id="UP000324897"/>
    </source>
</evidence>
<evidence type="ECO:0000256" key="7">
    <source>
        <dbReference type="SAM" id="MobiDB-lite"/>
    </source>
</evidence>
<feature type="binding site" evidence="6">
    <location>
        <position position="385"/>
    </location>
    <ligand>
        <name>Fe cation</name>
        <dbReference type="ChEBI" id="CHEBI:24875"/>
        <note>catalytic</note>
    </ligand>
</feature>
<dbReference type="GO" id="GO:0046872">
    <property type="term" value="F:metal ion binding"/>
    <property type="evidence" value="ECO:0007669"/>
    <property type="project" value="UniProtKB-KW"/>
</dbReference>